<organism evidence="1 2">
    <name type="scientific">Hyalomma asiaticum</name>
    <name type="common">Tick</name>
    <dbReference type="NCBI Taxonomy" id="266040"/>
    <lineage>
        <taxon>Eukaryota</taxon>
        <taxon>Metazoa</taxon>
        <taxon>Ecdysozoa</taxon>
        <taxon>Arthropoda</taxon>
        <taxon>Chelicerata</taxon>
        <taxon>Arachnida</taxon>
        <taxon>Acari</taxon>
        <taxon>Parasitiformes</taxon>
        <taxon>Ixodida</taxon>
        <taxon>Ixodoidea</taxon>
        <taxon>Ixodidae</taxon>
        <taxon>Hyalomminae</taxon>
        <taxon>Hyalomma</taxon>
    </lineage>
</organism>
<protein>
    <submittedName>
        <fullName evidence="1">Uncharacterized protein</fullName>
    </submittedName>
</protein>
<keyword evidence="2" id="KW-1185">Reference proteome</keyword>
<name>A0ACB7T0U5_HYAAI</name>
<accession>A0ACB7T0U5</accession>
<evidence type="ECO:0000313" key="1">
    <source>
        <dbReference type="EMBL" id="KAH6940485.1"/>
    </source>
</evidence>
<dbReference type="Proteomes" id="UP000821845">
    <property type="component" value="Chromosome 11"/>
</dbReference>
<sequence>MDSESGLSSGTSRAPAEKRRRGVGGWRHECSTCGQRFPVRAHLRQHQLVHRGDNKRHACSVCGRKFTHQASLGSHRCIGTREKTYACELCPSKYASKKSLRKHKQNHAPGANLHHCPECTMIFKSSTSLQKHQMRHNKKGPYTCILCPSHFFYESLLKDHVRTHAPEHQRPPACPVRKKAYAWQSSLTAHITEKHGRVKNSAADTEDSAEPPLLSGLQPTLLPVSKEQREIL</sequence>
<comment type="caution">
    <text evidence="1">The sequence shown here is derived from an EMBL/GenBank/DDBJ whole genome shotgun (WGS) entry which is preliminary data.</text>
</comment>
<evidence type="ECO:0000313" key="2">
    <source>
        <dbReference type="Proteomes" id="UP000821845"/>
    </source>
</evidence>
<proteinExistence type="predicted"/>
<gene>
    <name evidence="1" type="ORF">HPB50_000469</name>
</gene>
<dbReference type="EMBL" id="CM023491">
    <property type="protein sequence ID" value="KAH6940485.1"/>
    <property type="molecule type" value="Genomic_DNA"/>
</dbReference>
<reference evidence="1" key="1">
    <citation type="submission" date="2020-05" db="EMBL/GenBank/DDBJ databases">
        <title>Large-scale comparative analyses of tick genomes elucidate their genetic diversity and vector capacities.</title>
        <authorList>
            <person name="Jia N."/>
            <person name="Wang J."/>
            <person name="Shi W."/>
            <person name="Du L."/>
            <person name="Sun Y."/>
            <person name="Zhan W."/>
            <person name="Jiang J."/>
            <person name="Wang Q."/>
            <person name="Zhang B."/>
            <person name="Ji P."/>
            <person name="Sakyi L.B."/>
            <person name="Cui X."/>
            <person name="Yuan T."/>
            <person name="Jiang B."/>
            <person name="Yang W."/>
            <person name="Lam T.T.-Y."/>
            <person name="Chang Q."/>
            <person name="Ding S."/>
            <person name="Wang X."/>
            <person name="Zhu J."/>
            <person name="Ruan X."/>
            <person name="Zhao L."/>
            <person name="Wei J."/>
            <person name="Que T."/>
            <person name="Du C."/>
            <person name="Cheng J."/>
            <person name="Dai P."/>
            <person name="Han X."/>
            <person name="Huang E."/>
            <person name="Gao Y."/>
            <person name="Liu J."/>
            <person name="Shao H."/>
            <person name="Ye R."/>
            <person name="Li L."/>
            <person name="Wei W."/>
            <person name="Wang X."/>
            <person name="Wang C."/>
            <person name="Yang T."/>
            <person name="Huo Q."/>
            <person name="Li W."/>
            <person name="Guo W."/>
            <person name="Chen H."/>
            <person name="Zhou L."/>
            <person name="Ni X."/>
            <person name="Tian J."/>
            <person name="Zhou Y."/>
            <person name="Sheng Y."/>
            <person name="Liu T."/>
            <person name="Pan Y."/>
            <person name="Xia L."/>
            <person name="Li J."/>
            <person name="Zhao F."/>
            <person name="Cao W."/>
        </authorList>
    </citation>
    <scope>NUCLEOTIDE SEQUENCE</scope>
    <source>
        <strain evidence="1">Hyas-2018</strain>
    </source>
</reference>